<evidence type="ECO:0000256" key="4">
    <source>
        <dbReference type="PROSITE-ProRule" id="PRU00322"/>
    </source>
</evidence>
<dbReference type="InterPro" id="IPR036443">
    <property type="entry name" value="Znf_RanBP2_sf"/>
</dbReference>
<evidence type="ECO:0000256" key="2">
    <source>
        <dbReference type="ARBA" id="ARBA00022771"/>
    </source>
</evidence>
<dbReference type="eggNOG" id="KOG1995">
    <property type="taxonomic scope" value="Eukaryota"/>
</dbReference>
<evidence type="ECO:0000256" key="5">
    <source>
        <dbReference type="SAM" id="MobiDB-lite"/>
    </source>
</evidence>
<dbReference type="Proteomes" id="UP000031512">
    <property type="component" value="Unassembled WGS sequence"/>
</dbReference>
<evidence type="ECO:0000256" key="1">
    <source>
        <dbReference type="ARBA" id="ARBA00022723"/>
    </source>
</evidence>
<dbReference type="SUPFAM" id="SSF90209">
    <property type="entry name" value="Ran binding protein zinc finger-like"/>
    <property type="match status" value="2"/>
</dbReference>
<keyword evidence="1" id="KW-0479">Metal-binding</keyword>
<feature type="compositionally biased region" description="Polar residues" evidence="5">
    <location>
        <begin position="41"/>
        <end position="50"/>
    </location>
</feature>
<name>L1LE71_THEEQ</name>
<feature type="region of interest" description="Disordered" evidence="5">
    <location>
        <begin position="77"/>
        <end position="118"/>
    </location>
</feature>
<dbReference type="Gene3D" id="4.10.1060.10">
    <property type="entry name" value="Zinc finger, RanBP2-type"/>
    <property type="match status" value="2"/>
</dbReference>
<evidence type="ECO:0000259" key="6">
    <source>
        <dbReference type="PROSITE" id="PS50199"/>
    </source>
</evidence>
<dbReference type="PROSITE" id="PS01358">
    <property type="entry name" value="ZF_RANBP2_1"/>
    <property type="match status" value="1"/>
</dbReference>
<dbReference type="Pfam" id="PF00641">
    <property type="entry name" value="Zn_ribbon_RanBP"/>
    <property type="match status" value="2"/>
</dbReference>
<evidence type="ECO:0000313" key="7">
    <source>
        <dbReference type="EMBL" id="EKX73458.1"/>
    </source>
</evidence>
<dbReference type="PANTHER" id="PTHR12999">
    <property type="entry name" value="ZINC FINGER RAN-BINDING DOMAIN-CONTAINING PROTEIN 2 ZRANB2-RELATED"/>
    <property type="match status" value="1"/>
</dbReference>
<keyword evidence="2 4" id="KW-0863">Zinc-finger</keyword>
<dbReference type="OrthoDB" id="430695at2759"/>
<dbReference type="GeneID" id="15806677"/>
<dbReference type="GO" id="GO:0008270">
    <property type="term" value="F:zinc ion binding"/>
    <property type="evidence" value="ECO:0007669"/>
    <property type="project" value="UniProtKB-KW"/>
</dbReference>
<dbReference type="SMART" id="SM00547">
    <property type="entry name" value="ZnF_RBZ"/>
    <property type="match status" value="2"/>
</dbReference>
<dbReference type="PROSITE" id="PS50199">
    <property type="entry name" value="ZF_RANBP2_2"/>
    <property type="match status" value="1"/>
</dbReference>
<proteinExistence type="predicted"/>
<dbReference type="VEuPathDB" id="PiroplasmaDB:BEWA_034940"/>
<gene>
    <name evidence="7" type="ORF">BEWA_034940</name>
</gene>
<dbReference type="PANTHER" id="PTHR12999:SF17">
    <property type="entry name" value="ZINC FINGER RAN-BINDING DOMAIN-CONTAINING PROTEIN 2"/>
    <property type="match status" value="1"/>
</dbReference>
<dbReference type="KEGG" id="beq:BEWA_034940"/>
<keyword evidence="8" id="KW-1185">Reference proteome</keyword>
<comment type="caution">
    <text evidence="7">The sequence shown here is derived from an EMBL/GenBank/DDBJ whole genome shotgun (WGS) entry which is preliminary data.</text>
</comment>
<keyword evidence="3" id="KW-0862">Zinc</keyword>
<dbReference type="InterPro" id="IPR001876">
    <property type="entry name" value="Znf_RanBP2"/>
</dbReference>
<organism evidence="7 8">
    <name type="scientific">Theileria equi strain WA</name>
    <dbReference type="NCBI Taxonomy" id="1537102"/>
    <lineage>
        <taxon>Eukaryota</taxon>
        <taxon>Sar</taxon>
        <taxon>Alveolata</taxon>
        <taxon>Apicomplexa</taxon>
        <taxon>Aconoidasida</taxon>
        <taxon>Piroplasmida</taxon>
        <taxon>Theileriidae</taxon>
        <taxon>Theileria</taxon>
    </lineage>
</organism>
<reference evidence="7 8" key="1">
    <citation type="journal article" date="2012" name="BMC Genomics">
        <title>Comparative genomic analysis and phylogenetic position of Theileria equi.</title>
        <authorList>
            <person name="Kappmeyer L.S."/>
            <person name="Thiagarajan M."/>
            <person name="Herndon D.R."/>
            <person name="Ramsay J.D."/>
            <person name="Caler E."/>
            <person name="Djikeng A."/>
            <person name="Gillespie J.J."/>
            <person name="Lau A.O."/>
            <person name="Roalson E.H."/>
            <person name="Silva J.C."/>
            <person name="Silva M.G."/>
            <person name="Suarez C.E."/>
            <person name="Ueti M.W."/>
            <person name="Nene V.M."/>
            <person name="Mealey R.H."/>
            <person name="Knowles D.P."/>
            <person name="Brayton K.A."/>
        </authorList>
    </citation>
    <scope>NUCLEOTIDE SEQUENCE [LARGE SCALE GENOMIC DNA]</scope>
    <source>
        <strain evidence="7 8">WA</strain>
    </source>
</reference>
<evidence type="ECO:0000313" key="8">
    <source>
        <dbReference type="Proteomes" id="UP000031512"/>
    </source>
</evidence>
<dbReference type="STRING" id="1537102.L1LE71"/>
<feature type="region of interest" description="Disordered" evidence="5">
    <location>
        <begin position="30"/>
        <end position="50"/>
    </location>
</feature>
<accession>L1LE71</accession>
<dbReference type="AlphaFoldDB" id="L1LE71"/>
<feature type="compositionally biased region" description="Basic and acidic residues" evidence="5">
    <location>
        <begin position="90"/>
        <end position="111"/>
    </location>
</feature>
<feature type="domain" description="RanBP2-type" evidence="6">
    <location>
        <begin position="46"/>
        <end position="75"/>
    </location>
</feature>
<dbReference type="RefSeq" id="XP_004832910.1">
    <property type="nucleotide sequence ID" value="XM_004832853.1"/>
</dbReference>
<protein>
    <submittedName>
        <fullName evidence="7">Zinc finger domain containing protein</fullName>
    </submittedName>
</protein>
<dbReference type="EMBL" id="ACOU01000002">
    <property type="protein sequence ID" value="EKX73458.1"/>
    <property type="molecule type" value="Genomic_DNA"/>
</dbReference>
<sequence length="118" mass="13500">MELQPQQLYTQIFRCGNINFSKRTRCNRCGTPKSTAEHRVSSGSQKQGDWSCDQCGNINWARRSNCNICGVPKQPLNVEPRVGRGGGHYDLQDPTDRNTYDSDQEKYDEFGRKKKGRV</sequence>
<evidence type="ECO:0000256" key="3">
    <source>
        <dbReference type="ARBA" id="ARBA00022833"/>
    </source>
</evidence>